<accession>A0ABP0B0K2</accession>
<evidence type="ECO:0000256" key="5">
    <source>
        <dbReference type="ARBA" id="ARBA00023136"/>
    </source>
</evidence>
<evidence type="ECO:0000256" key="6">
    <source>
        <dbReference type="SAM" id="Phobius"/>
    </source>
</evidence>
<name>A0ABP0B0K2_9PEZI</name>
<dbReference type="SUPFAM" id="SSF103473">
    <property type="entry name" value="MFS general substrate transporter"/>
    <property type="match status" value="1"/>
</dbReference>
<dbReference type="PANTHER" id="PTHR43791:SF63">
    <property type="entry name" value="HIGH AFFINITY CYSTEINE TRANSPORTER"/>
    <property type="match status" value="1"/>
</dbReference>
<dbReference type="PANTHER" id="PTHR43791">
    <property type="entry name" value="PERMEASE-RELATED"/>
    <property type="match status" value="1"/>
</dbReference>
<feature type="transmembrane region" description="Helical" evidence="6">
    <location>
        <begin position="66"/>
        <end position="83"/>
    </location>
</feature>
<dbReference type="Gene3D" id="1.20.1250.20">
    <property type="entry name" value="MFS general substrate transporter like domains"/>
    <property type="match status" value="1"/>
</dbReference>
<protein>
    <recommendedName>
        <fullName evidence="9">Allantoate permease of the major facilitator superfamily</fullName>
    </recommendedName>
</protein>
<dbReference type="EMBL" id="CAWUHB010000006">
    <property type="protein sequence ID" value="CAK7213088.1"/>
    <property type="molecule type" value="Genomic_DNA"/>
</dbReference>
<feature type="transmembrane region" description="Helical" evidence="6">
    <location>
        <begin position="199"/>
        <end position="218"/>
    </location>
</feature>
<keyword evidence="4 6" id="KW-1133">Transmembrane helix</keyword>
<feature type="transmembrane region" description="Helical" evidence="6">
    <location>
        <begin position="297"/>
        <end position="322"/>
    </location>
</feature>
<comment type="caution">
    <text evidence="7">The sequence shown here is derived from an EMBL/GenBank/DDBJ whole genome shotgun (WGS) entry which is preliminary data.</text>
</comment>
<keyword evidence="2" id="KW-0813">Transport</keyword>
<dbReference type="InterPro" id="IPR036259">
    <property type="entry name" value="MFS_trans_sf"/>
</dbReference>
<evidence type="ECO:0000313" key="8">
    <source>
        <dbReference type="Proteomes" id="UP001642405"/>
    </source>
</evidence>
<keyword evidence="8" id="KW-1185">Reference proteome</keyword>
<sequence length="537" mass="59192">MAEVEAKAGFAVDSGAASANGSTIVVDSVGMVRAEYADDSRAMLEEHGAGVPGLTPATLRRLKNKLYLHILVFFVFINLMLFIDKSAMSQASLLGVLDDTHMTSTQYNNLNTIFYAGYIVGQVPGQWLIQRLPLRLFVAGSIFAWAALELLHCVALSYGRMIPLRFLLGVTEATVVPALEITMSMFFTPEELHTVQPLFWTSCVASPIPSGLVSYALLFSKSAVSPWKFYMVIVGSISLILSGVALLAYPSNPATAWFLTVDERVQTIRRVHEATRSSIETKRFRRYQFIEALRDPISWIFALSTFCLQLSNNLAFQLSLLYVALGVSDLGSTLVWVAAGGFALVVCVIASLLLRYFPGYSAFWAALWTLPAMAGSIGMVALPWDRTTPLLACLLLATNTWGMTYIITLAWTISSSAGHTKRLTRQGMFMVSYGISNIISPQMWNDTSAAPRYYGTWVAQIVLSFTVCPLLLIVAWFILRRRNAARRVWIAEQHALGNTAEGFIESTAADGSIVKTKADVAMLDLTDLENKFFIYPL</sequence>
<evidence type="ECO:0000256" key="3">
    <source>
        <dbReference type="ARBA" id="ARBA00022692"/>
    </source>
</evidence>
<keyword evidence="5 6" id="KW-0472">Membrane</keyword>
<reference evidence="7 8" key="1">
    <citation type="submission" date="2024-01" db="EMBL/GenBank/DDBJ databases">
        <authorList>
            <person name="Allen C."/>
            <person name="Tagirdzhanova G."/>
        </authorList>
    </citation>
    <scope>NUCLEOTIDE SEQUENCE [LARGE SCALE GENOMIC DNA]</scope>
</reference>
<dbReference type="Pfam" id="PF07690">
    <property type="entry name" value="MFS_1"/>
    <property type="match status" value="1"/>
</dbReference>
<gene>
    <name evidence="7" type="ORF">SCUCBS95973_001682</name>
</gene>
<feature type="transmembrane region" description="Helical" evidence="6">
    <location>
        <begin position="334"/>
        <end position="357"/>
    </location>
</feature>
<feature type="transmembrane region" description="Helical" evidence="6">
    <location>
        <begin position="457"/>
        <end position="479"/>
    </location>
</feature>
<evidence type="ECO:0008006" key="9">
    <source>
        <dbReference type="Google" id="ProtNLM"/>
    </source>
</evidence>
<comment type="subcellular location">
    <subcellularLocation>
        <location evidence="1">Membrane</location>
        <topology evidence="1">Multi-pass membrane protein</topology>
    </subcellularLocation>
</comment>
<feature type="transmembrane region" description="Helical" evidence="6">
    <location>
        <begin position="391"/>
        <end position="413"/>
    </location>
</feature>
<feature type="transmembrane region" description="Helical" evidence="6">
    <location>
        <begin position="166"/>
        <end position="187"/>
    </location>
</feature>
<dbReference type="Proteomes" id="UP001642405">
    <property type="component" value="Unassembled WGS sequence"/>
</dbReference>
<feature type="transmembrane region" description="Helical" evidence="6">
    <location>
        <begin position="136"/>
        <end position="159"/>
    </location>
</feature>
<dbReference type="InterPro" id="IPR011701">
    <property type="entry name" value="MFS"/>
</dbReference>
<proteinExistence type="predicted"/>
<feature type="transmembrane region" description="Helical" evidence="6">
    <location>
        <begin position="230"/>
        <end position="249"/>
    </location>
</feature>
<evidence type="ECO:0000313" key="7">
    <source>
        <dbReference type="EMBL" id="CAK7213088.1"/>
    </source>
</evidence>
<feature type="transmembrane region" description="Helical" evidence="6">
    <location>
        <begin position="363"/>
        <end position="384"/>
    </location>
</feature>
<organism evidence="7 8">
    <name type="scientific">Sporothrix curviconia</name>
    <dbReference type="NCBI Taxonomy" id="1260050"/>
    <lineage>
        <taxon>Eukaryota</taxon>
        <taxon>Fungi</taxon>
        <taxon>Dikarya</taxon>
        <taxon>Ascomycota</taxon>
        <taxon>Pezizomycotina</taxon>
        <taxon>Sordariomycetes</taxon>
        <taxon>Sordariomycetidae</taxon>
        <taxon>Ophiostomatales</taxon>
        <taxon>Ophiostomataceae</taxon>
        <taxon>Sporothrix</taxon>
    </lineage>
</organism>
<evidence type="ECO:0000256" key="1">
    <source>
        <dbReference type="ARBA" id="ARBA00004141"/>
    </source>
</evidence>
<evidence type="ECO:0000256" key="2">
    <source>
        <dbReference type="ARBA" id="ARBA00022448"/>
    </source>
</evidence>
<evidence type="ECO:0000256" key="4">
    <source>
        <dbReference type="ARBA" id="ARBA00022989"/>
    </source>
</evidence>
<keyword evidence="3 6" id="KW-0812">Transmembrane</keyword>